<evidence type="ECO:0000313" key="5">
    <source>
        <dbReference type="Proteomes" id="UP000441585"/>
    </source>
</evidence>
<dbReference type="AlphaFoldDB" id="A0A6I2M8Q3"/>
<dbReference type="Gene3D" id="1.10.101.10">
    <property type="entry name" value="PGBD-like superfamily/PGBD"/>
    <property type="match status" value="2"/>
</dbReference>
<evidence type="ECO:0008006" key="6">
    <source>
        <dbReference type="Google" id="ProtNLM"/>
    </source>
</evidence>
<evidence type="ECO:0000259" key="2">
    <source>
        <dbReference type="Pfam" id="PF01471"/>
    </source>
</evidence>
<name>A0A6I2M8Q3_9BACI</name>
<dbReference type="SUPFAM" id="SSF50685">
    <property type="entry name" value="Barwin-like endoglucanases"/>
    <property type="match status" value="1"/>
</dbReference>
<gene>
    <name evidence="4" type="ORF">GJU41_04885</name>
</gene>
<feature type="domain" description="Peptidoglycan binding-like" evidence="2">
    <location>
        <begin position="104"/>
        <end position="159"/>
    </location>
</feature>
<accession>A0A6I2M8Q3</accession>
<evidence type="ECO:0000256" key="1">
    <source>
        <dbReference type="ARBA" id="ARBA00022729"/>
    </source>
</evidence>
<dbReference type="PANTHER" id="PTHR39160:SF4">
    <property type="entry name" value="RESUSCITATION-PROMOTING FACTOR RPFB"/>
    <property type="match status" value="1"/>
</dbReference>
<organism evidence="4 5">
    <name type="scientific">Metabacillus idriensis</name>
    <dbReference type="NCBI Taxonomy" id="324768"/>
    <lineage>
        <taxon>Bacteria</taxon>
        <taxon>Bacillati</taxon>
        <taxon>Bacillota</taxon>
        <taxon>Bacilli</taxon>
        <taxon>Bacillales</taxon>
        <taxon>Bacillaceae</taxon>
        <taxon>Metabacillus</taxon>
    </lineage>
</organism>
<comment type="caution">
    <text evidence="4">The sequence shown here is derived from an EMBL/GenBank/DDBJ whole genome shotgun (WGS) entry which is preliminary data.</text>
</comment>
<proteinExistence type="predicted"/>
<dbReference type="Pfam" id="PF01471">
    <property type="entry name" value="PG_binding_1"/>
    <property type="match status" value="2"/>
</dbReference>
<feature type="domain" description="3D" evidence="3">
    <location>
        <begin position="204"/>
        <end position="263"/>
    </location>
</feature>
<sequence length="265" mass="28350">MRKKLMGLIGASVLSISVIFPLSGEAALGDRTLSQGMSHSDVKELQEHLLSKSVYPYFEETGYYGPITKEAVKDFQEKSRIQVDGIAGPQTNQKIKVLRYGDMGKPVIKLQRLLKEWGVYTGIVDGMYGNGTKSAVANFQQQKGLKSDGIAGPQTFSKLNQKSSSVSGTVKELTVTSTAYTASCDGCSGVTKMGVDLKKYPEAKVIAVDPNVIPIGSIVEVEGYGKAIAADIGGAITGNKIDVFIAGQSSAINWGRKSVNIKVYQ</sequence>
<reference evidence="4 5" key="1">
    <citation type="submission" date="2019-11" db="EMBL/GenBank/DDBJ databases">
        <title>Bacillus idriensis genome.</title>
        <authorList>
            <person name="Konopka E.N."/>
            <person name="Newman J.D."/>
        </authorList>
    </citation>
    <scope>NUCLEOTIDE SEQUENCE [LARGE SCALE GENOMIC DNA]</scope>
    <source>
        <strain evidence="4 5">DSM 19097</strain>
    </source>
</reference>
<evidence type="ECO:0000259" key="3">
    <source>
        <dbReference type="Pfam" id="PF06725"/>
    </source>
</evidence>
<dbReference type="SUPFAM" id="SSF47090">
    <property type="entry name" value="PGBD-like"/>
    <property type="match status" value="2"/>
</dbReference>
<keyword evidence="5" id="KW-1185">Reference proteome</keyword>
<dbReference type="InterPro" id="IPR036366">
    <property type="entry name" value="PGBDSf"/>
</dbReference>
<dbReference type="GO" id="GO:0004553">
    <property type="term" value="F:hydrolase activity, hydrolyzing O-glycosyl compounds"/>
    <property type="evidence" value="ECO:0007669"/>
    <property type="project" value="InterPro"/>
</dbReference>
<dbReference type="InterPro" id="IPR010611">
    <property type="entry name" value="3D_dom"/>
</dbReference>
<protein>
    <recommendedName>
        <fullName evidence="6">Peptidoglycan-binding protein</fullName>
    </recommendedName>
</protein>
<dbReference type="GO" id="GO:0019867">
    <property type="term" value="C:outer membrane"/>
    <property type="evidence" value="ECO:0007669"/>
    <property type="project" value="InterPro"/>
</dbReference>
<dbReference type="Pfam" id="PF06725">
    <property type="entry name" value="3D"/>
    <property type="match status" value="1"/>
</dbReference>
<dbReference type="Gene3D" id="2.40.40.10">
    <property type="entry name" value="RlpA-like domain"/>
    <property type="match status" value="1"/>
</dbReference>
<dbReference type="InterPro" id="IPR036908">
    <property type="entry name" value="RlpA-like_sf"/>
</dbReference>
<feature type="domain" description="Peptidoglycan binding-like" evidence="2">
    <location>
        <begin position="38"/>
        <end position="94"/>
    </location>
</feature>
<dbReference type="PANTHER" id="PTHR39160">
    <property type="entry name" value="CELL WALL-BINDING PROTEIN YOCH"/>
    <property type="match status" value="1"/>
</dbReference>
<dbReference type="InterPro" id="IPR036365">
    <property type="entry name" value="PGBD-like_sf"/>
</dbReference>
<dbReference type="EMBL" id="WKKF01000001">
    <property type="protein sequence ID" value="MRX53296.1"/>
    <property type="molecule type" value="Genomic_DNA"/>
</dbReference>
<dbReference type="InterPro" id="IPR002477">
    <property type="entry name" value="Peptidoglycan-bd-like"/>
</dbReference>
<dbReference type="RefSeq" id="WP_070876217.1">
    <property type="nucleotide sequence ID" value="NZ_CAJFZX010000008.1"/>
</dbReference>
<evidence type="ECO:0000313" key="4">
    <source>
        <dbReference type="EMBL" id="MRX53296.1"/>
    </source>
</evidence>
<dbReference type="CDD" id="cd22786">
    <property type="entry name" value="DPBB_YuiC-like"/>
    <property type="match status" value="1"/>
</dbReference>
<dbReference type="GO" id="GO:0009254">
    <property type="term" value="P:peptidoglycan turnover"/>
    <property type="evidence" value="ECO:0007669"/>
    <property type="project" value="InterPro"/>
</dbReference>
<dbReference type="InterPro" id="IPR051933">
    <property type="entry name" value="Resuscitation_pf_RpfB"/>
</dbReference>
<dbReference type="Proteomes" id="UP000441585">
    <property type="component" value="Unassembled WGS sequence"/>
</dbReference>
<keyword evidence="1" id="KW-0732">Signal</keyword>